<dbReference type="Pfam" id="PF05036">
    <property type="entry name" value="SPOR"/>
    <property type="match status" value="1"/>
</dbReference>
<dbReference type="EMBL" id="UOED01000132">
    <property type="protein sequence ID" value="VAV99120.1"/>
    <property type="molecule type" value="Genomic_DNA"/>
</dbReference>
<reference evidence="2" key="1">
    <citation type="submission" date="2018-06" db="EMBL/GenBank/DDBJ databases">
        <authorList>
            <person name="Zhirakovskaya E."/>
        </authorList>
    </citation>
    <scope>NUCLEOTIDE SEQUENCE</scope>
</reference>
<feature type="domain" description="SPOR" evidence="1">
    <location>
        <begin position="230"/>
        <end position="315"/>
    </location>
</feature>
<evidence type="ECO:0000259" key="1">
    <source>
        <dbReference type="PROSITE" id="PS51724"/>
    </source>
</evidence>
<dbReference type="Gene3D" id="3.30.70.1070">
    <property type="entry name" value="Sporulation related repeat"/>
    <property type="match status" value="1"/>
</dbReference>
<dbReference type="PANTHER" id="PTHR11102:SF160">
    <property type="entry name" value="ERAD-ASSOCIATED E3 UBIQUITIN-PROTEIN LIGASE COMPONENT HRD3"/>
    <property type="match status" value="1"/>
</dbReference>
<dbReference type="SUPFAM" id="SSF81901">
    <property type="entry name" value="HCP-like"/>
    <property type="match status" value="1"/>
</dbReference>
<dbReference type="GO" id="GO:0042834">
    <property type="term" value="F:peptidoglycan binding"/>
    <property type="evidence" value="ECO:0007669"/>
    <property type="project" value="InterPro"/>
</dbReference>
<dbReference type="AlphaFoldDB" id="A0A3B0RZU3"/>
<dbReference type="Gene3D" id="1.25.40.10">
    <property type="entry name" value="Tetratricopeptide repeat domain"/>
    <property type="match status" value="1"/>
</dbReference>
<name>A0A3B0RZU3_9ZZZZ</name>
<dbReference type="InterPro" id="IPR011990">
    <property type="entry name" value="TPR-like_helical_dom_sf"/>
</dbReference>
<dbReference type="PROSITE" id="PS51724">
    <property type="entry name" value="SPOR"/>
    <property type="match status" value="1"/>
</dbReference>
<dbReference type="InterPro" id="IPR006597">
    <property type="entry name" value="Sel1-like"/>
</dbReference>
<dbReference type="SUPFAM" id="SSF110997">
    <property type="entry name" value="Sporulation related repeat"/>
    <property type="match status" value="1"/>
</dbReference>
<evidence type="ECO:0000313" key="2">
    <source>
        <dbReference type="EMBL" id="VAV99120.1"/>
    </source>
</evidence>
<dbReference type="Pfam" id="PF08238">
    <property type="entry name" value="Sel1"/>
    <property type="match status" value="3"/>
</dbReference>
<protein>
    <recommendedName>
        <fullName evidence="1">SPOR domain-containing protein</fullName>
    </recommendedName>
</protein>
<proteinExistence type="predicted"/>
<accession>A0A3B0RZU3</accession>
<organism evidence="2">
    <name type="scientific">hydrothermal vent metagenome</name>
    <dbReference type="NCBI Taxonomy" id="652676"/>
    <lineage>
        <taxon>unclassified sequences</taxon>
        <taxon>metagenomes</taxon>
        <taxon>ecological metagenomes</taxon>
    </lineage>
</organism>
<dbReference type="InterPro" id="IPR050767">
    <property type="entry name" value="Sel1_AlgK"/>
</dbReference>
<sequence>MIILWSGLSLTTLPAMATVADGVYAYEKGDYQKARMEWLPYAALGNPNALYNLGQLSRMGRGVEKDYTIAQEYYLRAAEKGHVGAQRNLGTLYYFGRLGQVDYIKAHNWLLKAARNGDPRSQLMTGTMYYNGQGVDKDPLKAYAWIALSAQRGLGNAKTSLNKLRGVMTSEEIEKAKKLIPAMISRQLSPDDVGLMVKQPEPAAPAMAEITPPATPKVETTAPEQTGDITTDEDNYRIQLGSFRAEEVAQKTLDDLQQKFADIIGDHKGTVEFADLGEKGIYYRLQLSPFKDRASANELCAQLTQAGQGCYVLKK</sequence>
<dbReference type="SMART" id="SM00671">
    <property type="entry name" value="SEL1"/>
    <property type="match status" value="3"/>
</dbReference>
<dbReference type="PANTHER" id="PTHR11102">
    <property type="entry name" value="SEL-1-LIKE PROTEIN"/>
    <property type="match status" value="1"/>
</dbReference>
<dbReference type="InterPro" id="IPR036680">
    <property type="entry name" value="SPOR-like_sf"/>
</dbReference>
<dbReference type="InterPro" id="IPR007730">
    <property type="entry name" value="SPOR-like_dom"/>
</dbReference>
<gene>
    <name evidence="2" type="ORF">MNBD_ALPHA02-1452</name>
</gene>